<evidence type="ECO:0000256" key="1">
    <source>
        <dbReference type="SAM" id="Phobius"/>
    </source>
</evidence>
<keyword evidence="3" id="KW-1185">Reference proteome</keyword>
<evidence type="ECO:0000313" key="3">
    <source>
        <dbReference type="Proteomes" id="UP000007844"/>
    </source>
</evidence>
<feature type="transmembrane region" description="Helical" evidence="1">
    <location>
        <begin position="95"/>
        <end position="116"/>
    </location>
</feature>
<protein>
    <submittedName>
        <fullName evidence="2">Uncharacterized protein</fullName>
    </submittedName>
</protein>
<accession>F3YU19</accession>
<dbReference type="EMBL" id="CP003221">
    <property type="protein sequence ID" value="EGJ48625.1"/>
    <property type="molecule type" value="Genomic_DNA"/>
</dbReference>
<keyword evidence="1" id="KW-0472">Membrane</keyword>
<proteinExistence type="predicted"/>
<dbReference type="KEGG" id="daf:Desaf_0267"/>
<organism evidence="2 3">
    <name type="scientific">Desulfocurvibacter africanus subsp. africanus str. Walvis Bay</name>
    <dbReference type="NCBI Taxonomy" id="690850"/>
    <lineage>
        <taxon>Bacteria</taxon>
        <taxon>Pseudomonadati</taxon>
        <taxon>Thermodesulfobacteriota</taxon>
        <taxon>Desulfovibrionia</taxon>
        <taxon>Desulfovibrionales</taxon>
        <taxon>Desulfovibrionaceae</taxon>
        <taxon>Desulfocurvibacter</taxon>
    </lineage>
</organism>
<dbReference type="AlphaFoldDB" id="F3YU19"/>
<reference evidence="2 3" key="1">
    <citation type="journal article" date="2011" name="J. Bacteriol.">
        <title>Genome sequence of the mercury-methylating and pleomorphic Desulfovibrio africanus Strain Walvis Bay.</title>
        <authorList>
            <person name="Brown S.D."/>
            <person name="Wall J.D."/>
            <person name="Kucken A.M."/>
            <person name="Gilmour C.C."/>
            <person name="Podar M."/>
            <person name="Brandt C.C."/>
            <person name="Teshima H."/>
            <person name="Detter J.C."/>
            <person name="Han C.S."/>
            <person name="Land M.L."/>
            <person name="Lucas S."/>
            <person name="Han J."/>
            <person name="Pennacchio L."/>
            <person name="Nolan M."/>
            <person name="Pitluck S."/>
            <person name="Woyke T."/>
            <person name="Goodwin L."/>
            <person name="Palumbo A.V."/>
            <person name="Elias D.A."/>
        </authorList>
    </citation>
    <scope>NUCLEOTIDE SEQUENCE [LARGE SCALE GENOMIC DNA]</scope>
    <source>
        <strain evidence="2 3">Walvis Bay</strain>
    </source>
</reference>
<gene>
    <name evidence="2" type="ORF">Desaf_0267</name>
</gene>
<dbReference type="Proteomes" id="UP000007844">
    <property type="component" value="Chromosome"/>
</dbReference>
<feature type="transmembrane region" description="Helical" evidence="1">
    <location>
        <begin position="54"/>
        <end position="75"/>
    </location>
</feature>
<dbReference type="HOGENOM" id="CLU_116596_0_0_7"/>
<keyword evidence="1" id="KW-0812">Transmembrane</keyword>
<name>F3YU19_DESAF</name>
<evidence type="ECO:0000313" key="2">
    <source>
        <dbReference type="EMBL" id="EGJ48625.1"/>
    </source>
</evidence>
<sequence>MICPRCRALSPEGSNYCFQCGAALGLLDEFIFSNESGQGGMPALEGPLADVPELHWFLVLVYNIITLGIYGSVWFLRRLGAFQRLRSERRLNPGLLTASLVFTIASLGCALTLIVIGEGSALVVAGLPVTDLLDDFSTFLDLSAWLMLAHQALRLRRMIKDHVAAQGRHVAITALWTILFQNINLQHAINGLKRHGRS</sequence>
<keyword evidence="1" id="KW-1133">Transmembrane helix</keyword>